<dbReference type="PANTHER" id="PTHR45936:SF1">
    <property type="entry name" value="TRNA-DIHYDROURIDINE(20) SYNTHASE [NAD(P)+]-LIKE"/>
    <property type="match status" value="1"/>
</dbReference>
<dbReference type="SUPFAM" id="SSF51395">
    <property type="entry name" value="FMN-linked oxidoreductases"/>
    <property type="match status" value="1"/>
</dbReference>
<evidence type="ECO:0000313" key="3">
    <source>
        <dbReference type="EMBL" id="KAJ7365136.1"/>
    </source>
</evidence>
<evidence type="ECO:0000256" key="1">
    <source>
        <dbReference type="PROSITE-ProRule" id="PRU00266"/>
    </source>
</evidence>
<gene>
    <name evidence="3" type="primary">DUS2_1</name>
    <name evidence="3" type="ORF">OS493_007785</name>
</gene>
<dbReference type="GO" id="GO:0005737">
    <property type="term" value="C:cytoplasm"/>
    <property type="evidence" value="ECO:0007669"/>
    <property type="project" value="TreeGrafter"/>
</dbReference>
<reference evidence="3" key="1">
    <citation type="submission" date="2023-01" db="EMBL/GenBank/DDBJ databases">
        <title>Genome assembly of the deep-sea coral Lophelia pertusa.</title>
        <authorList>
            <person name="Herrera S."/>
            <person name="Cordes E."/>
        </authorList>
    </citation>
    <scope>NUCLEOTIDE SEQUENCE</scope>
    <source>
        <strain evidence="3">USNM1676648</strain>
        <tissue evidence="3">Polyp</tissue>
    </source>
</reference>
<evidence type="ECO:0000313" key="4">
    <source>
        <dbReference type="Proteomes" id="UP001163046"/>
    </source>
</evidence>
<dbReference type="Gene3D" id="3.20.20.70">
    <property type="entry name" value="Aldolase class I"/>
    <property type="match status" value="1"/>
</dbReference>
<dbReference type="SMART" id="SM00358">
    <property type="entry name" value="DSRM"/>
    <property type="match status" value="1"/>
</dbReference>
<dbReference type="GO" id="GO:0000049">
    <property type="term" value="F:tRNA binding"/>
    <property type="evidence" value="ECO:0007669"/>
    <property type="project" value="InterPro"/>
</dbReference>
<keyword evidence="1" id="KW-0694">RNA-binding</keyword>
<organism evidence="3 4">
    <name type="scientific">Desmophyllum pertusum</name>
    <dbReference type="NCBI Taxonomy" id="174260"/>
    <lineage>
        <taxon>Eukaryota</taxon>
        <taxon>Metazoa</taxon>
        <taxon>Cnidaria</taxon>
        <taxon>Anthozoa</taxon>
        <taxon>Hexacorallia</taxon>
        <taxon>Scleractinia</taxon>
        <taxon>Caryophylliina</taxon>
        <taxon>Caryophylliidae</taxon>
        <taxon>Desmophyllum</taxon>
    </lineage>
</organism>
<dbReference type="EMBL" id="MU827304">
    <property type="protein sequence ID" value="KAJ7365136.1"/>
    <property type="molecule type" value="Genomic_DNA"/>
</dbReference>
<dbReference type="SUPFAM" id="SSF54768">
    <property type="entry name" value="dsRNA-binding domain-like"/>
    <property type="match status" value="1"/>
</dbReference>
<dbReference type="InterPro" id="IPR013785">
    <property type="entry name" value="Aldolase_TIM"/>
</dbReference>
<dbReference type="AlphaFoldDB" id="A0A9W9YS02"/>
<sequence length="228" mass="26563">MVQTFEDIEKCRQETSCSSVMLARAAQWNTSIFRKEGRLPASQVIAEYIKLAVDFDNNFGNTKYCLQRLVHEDTTSTEARQLLHTSDMREICEIWNLIPYYNMALQRRKVLMETIENEENKKKKRKLSDSTSEITEMKVKYLRRIYTSGVTPKTVLLDWTRRNGIKQPTYETIEREEDRWFKSIALVDDRKYASTEWESSKKAAEQAAAIVCLQSLGVHDGRSKAETT</sequence>
<proteinExistence type="predicted"/>
<dbReference type="Pfam" id="PF00035">
    <property type="entry name" value="dsrm"/>
    <property type="match status" value="1"/>
</dbReference>
<evidence type="ECO:0000259" key="2">
    <source>
        <dbReference type="PROSITE" id="PS50137"/>
    </source>
</evidence>
<dbReference type="CDD" id="cd19871">
    <property type="entry name" value="DSRM_DUS2L"/>
    <property type="match status" value="1"/>
</dbReference>
<keyword evidence="3" id="KW-0560">Oxidoreductase</keyword>
<protein>
    <submittedName>
        <fullName evidence="3">tRNA-dihydrouridine(20) synthase [NAD(P)+]-like protein</fullName>
        <ecNumber evidence="3">1.3.1.91</ecNumber>
    </submittedName>
</protein>
<name>A0A9W9YS02_9CNID</name>
<feature type="domain" description="DRBM" evidence="2">
    <location>
        <begin position="151"/>
        <end position="218"/>
    </location>
</feature>
<dbReference type="InterPro" id="IPR044463">
    <property type="entry name" value="DUS2_DSRM"/>
</dbReference>
<dbReference type="EC" id="1.3.1.91" evidence="3"/>
<dbReference type="OrthoDB" id="10262250at2759"/>
<dbReference type="InterPro" id="IPR014720">
    <property type="entry name" value="dsRBD_dom"/>
</dbReference>
<dbReference type="Proteomes" id="UP001163046">
    <property type="component" value="Unassembled WGS sequence"/>
</dbReference>
<accession>A0A9W9YS02</accession>
<dbReference type="GO" id="GO:0102264">
    <property type="term" value="F:tRNA-dihydrouridine20 synthase activity"/>
    <property type="evidence" value="ECO:0007669"/>
    <property type="project" value="UniProtKB-EC"/>
</dbReference>
<keyword evidence="4" id="KW-1185">Reference proteome</keyword>
<dbReference type="PANTHER" id="PTHR45936">
    <property type="entry name" value="TRNA-DIHYDROURIDINE(20) SYNTHASE [NAD(P)+]-LIKE"/>
    <property type="match status" value="1"/>
</dbReference>
<comment type="caution">
    <text evidence="3">The sequence shown here is derived from an EMBL/GenBank/DDBJ whole genome shotgun (WGS) entry which is preliminary data.</text>
</comment>
<dbReference type="InterPro" id="IPR052582">
    <property type="entry name" value="tRNA-DUS-like"/>
</dbReference>
<dbReference type="Gene3D" id="3.30.160.20">
    <property type="match status" value="1"/>
</dbReference>
<dbReference type="PROSITE" id="PS50137">
    <property type="entry name" value="DS_RBD"/>
    <property type="match status" value="1"/>
</dbReference>